<dbReference type="Proteomes" id="UP000593966">
    <property type="component" value="Chromosome"/>
</dbReference>
<name>A0A7S6VWC4_9GAMM</name>
<proteinExistence type="predicted"/>
<evidence type="ECO:0000313" key="2">
    <source>
        <dbReference type="Proteomes" id="UP000593966"/>
    </source>
</evidence>
<organism evidence="1 2">
    <name type="scientific">Acinetobacter piscicola</name>
    <dbReference type="NCBI Taxonomy" id="2006115"/>
    <lineage>
        <taxon>Bacteria</taxon>
        <taxon>Pseudomonadati</taxon>
        <taxon>Pseudomonadota</taxon>
        <taxon>Gammaproteobacteria</taxon>
        <taxon>Moraxellales</taxon>
        <taxon>Moraxellaceae</taxon>
        <taxon>Acinetobacter</taxon>
    </lineage>
</organism>
<dbReference type="EMBL" id="CP048659">
    <property type="protein sequence ID" value="QOW46059.1"/>
    <property type="molecule type" value="Genomic_DNA"/>
</dbReference>
<accession>A0A7S6VWC4</accession>
<dbReference type="AlphaFoldDB" id="A0A7S6VWC4"/>
<protein>
    <submittedName>
        <fullName evidence="1">Uncharacterized protein</fullName>
    </submittedName>
</protein>
<gene>
    <name evidence="1" type="ORF">G0028_09220</name>
</gene>
<reference evidence="1 2" key="1">
    <citation type="submission" date="2020-02" db="EMBL/GenBank/DDBJ databases">
        <title>Tigecycline-resistant Acinetobacter species from pigs and migratory birds.</title>
        <authorList>
            <person name="Chen C."/>
            <person name="Sun J."/>
            <person name="Liao X.-P."/>
            <person name="Liu Y.-H."/>
        </authorList>
    </citation>
    <scope>NUCLEOTIDE SEQUENCE [LARGE SCALE GENOMIC DNA]</scope>
    <source>
        <strain evidence="1 2">YH12207_T</strain>
    </source>
</reference>
<sequence length="264" mass="30852">MKNNYDVKVVSNCDQLKTSITIYKDKKIIFSRVLNALSNDGILSLTGKYFFIQLFRSDHEDSNKSFLFDLVAGNVLFGRILECGIRGKFYFDNCDRLFISTEYGEFEINQNGEIPNIESYYRNCLNAGGECSIYLLKRYLERQNFSQDACKRVISSIDKTIPLLFDTFHGAYSGAEVFKIRAELMERNEHYEEALQSYFNAKFLNNKITVKRKISNLCKKLNIDMDQLKASEIVQKLLKNNIEIRELEMENSRIARESYFNKLR</sequence>
<evidence type="ECO:0000313" key="1">
    <source>
        <dbReference type="EMBL" id="QOW46059.1"/>
    </source>
</evidence>
<dbReference type="RefSeq" id="WP_180047554.1">
    <property type="nucleotide sequence ID" value="NZ_CP048659.1"/>
</dbReference>
<keyword evidence="2" id="KW-1185">Reference proteome</keyword>